<feature type="region of interest" description="Disordered" evidence="1">
    <location>
        <begin position="101"/>
        <end position="125"/>
    </location>
</feature>
<dbReference type="PANTHER" id="PTHR35828">
    <property type="entry name" value="OS08G0203800 PROTEIN-RELATED"/>
    <property type="match status" value="1"/>
</dbReference>
<dbReference type="AlphaFoldDB" id="A0A2T8INE9"/>
<name>A0A2T8INE9_9POAL</name>
<evidence type="ECO:0000313" key="3">
    <source>
        <dbReference type="EMBL" id="PVH39187.1"/>
    </source>
</evidence>
<dbReference type="SUPFAM" id="SSF81383">
    <property type="entry name" value="F-box domain"/>
    <property type="match status" value="1"/>
</dbReference>
<proteinExistence type="predicted"/>
<dbReference type="PANTHER" id="PTHR35828:SF13">
    <property type="entry name" value="OS01G0152100 PROTEIN"/>
    <property type="match status" value="1"/>
</dbReference>
<dbReference type="InterPro" id="IPR056016">
    <property type="entry name" value="DUF7595"/>
</dbReference>
<accession>A0A2T8INE9</accession>
<dbReference type="Gene3D" id="1.20.1280.50">
    <property type="match status" value="1"/>
</dbReference>
<feature type="domain" description="DUF7595" evidence="2">
    <location>
        <begin position="130"/>
        <end position="376"/>
    </location>
</feature>
<organism evidence="3">
    <name type="scientific">Panicum hallii</name>
    <dbReference type="NCBI Taxonomy" id="206008"/>
    <lineage>
        <taxon>Eukaryota</taxon>
        <taxon>Viridiplantae</taxon>
        <taxon>Streptophyta</taxon>
        <taxon>Embryophyta</taxon>
        <taxon>Tracheophyta</taxon>
        <taxon>Spermatophyta</taxon>
        <taxon>Magnoliopsida</taxon>
        <taxon>Liliopsida</taxon>
        <taxon>Poales</taxon>
        <taxon>Poaceae</taxon>
        <taxon>PACMAD clade</taxon>
        <taxon>Panicoideae</taxon>
        <taxon>Panicodae</taxon>
        <taxon>Paniceae</taxon>
        <taxon>Panicinae</taxon>
        <taxon>Panicum</taxon>
        <taxon>Panicum sect. Panicum</taxon>
    </lineage>
</organism>
<dbReference type="EMBL" id="CM008050">
    <property type="protein sequence ID" value="PVH39187.1"/>
    <property type="molecule type" value="Genomic_DNA"/>
</dbReference>
<dbReference type="Gramene" id="PVH39187">
    <property type="protein sequence ID" value="PVH39187"/>
    <property type="gene ID" value="PAHAL_5G450500"/>
</dbReference>
<evidence type="ECO:0000259" key="2">
    <source>
        <dbReference type="Pfam" id="PF24523"/>
    </source>
</evidence>
<sequence length="484" mass="53240">MAKRQRRCTDGIAAFPDDLLLEVFSRVGNVKDLFRFAATCRRCLRRFTDPAFLRQLCPGQGEGHRARLLGFFFQQTRFALPRGSMNKTLTMRMRMAQRTSVSAPSFLPAPGSPLGGRRPPTSTDHHRALTSFPLAARRGIVLMRLVPRTFDDLKRMTRTRAASHLLGLCNPITGERHVLPPLEGPNDLGRCDSYAIVTAADSDDLDGKQTAGRRFEFSQLLLITITTQMESDDDYAYLHSYSADTRSWSTPTMCLDGSQFSMVGERSAVVHQGAAHWLCIDRPSGPRGGDECLLYKLSADVGTAACTSSPPHASMAKIPIHGGGSRPLLFVSIDGKLSVACVYLLHVTVWTQQQAGGDKSGGGDTPATWLRTSVMRIPMAGPTPGPLCEPCGRCTWLDFNGGSMLVASGGVFVPDLDRKVVEKVMDGLLPQKFSSERNNPFVPERSCRGTTCVAYEMDLVEFFVRQLQLARWSMPQVGVYRSTE</sequence>
<evidence type="ECO:0000256" key="1">
    <source>
        <dbReference type="SAM" id="MobiDB-lite"/>
    </source>
</evidence>
<gene>
    <name evidence="3" type="ORF">PAHAL_5G450500</name>
</gene>
<reference evidence="3" key="1">
    <citation type="submission" date="2018-04" db="EMBL/GenBank/DDBJ databases">
        <title>WGS assembly of Panicum hallii.</title>
        <authorList>
            <person name="Lovell J."/>
            <person name="Jenkins J."/>
            <person name="Lowry D."/>
            <person name="Mamidi S."/>
            <person name="Sreedasyam A."/>
            <person name="Weng X."/>
            <person name="Barry K."/>
            <person name="Bonette J."/>
            <person name="Campitelli B."/>
            <person name="Daum C."/>
            <person name="Gordon S."/>
            <person name="Gould B."/>
            <person name="Lipzen A."/>
            <person name="Macqueen A."/>
            <person name="Palacio-Mejia J."/>
            <person name="Plott C."/>
            <person name="Shakirov E."/>
            <person name="Shu S."/>
            <person name="Yoshinaga Y."/>
            <person name="Zane M."/>
            <person name="Rokhsar D."/>
            <person name="Grimwood J."/>
            <person name="Schmutz J."/>
            <person name="Juenger T."/>
        </authorList>
    </citation>
    <scope>NUCLEOTIDE SEQUENCE [LARGE SCALE GENOMIC DNA]</scope>
    <source>
        <strain evidence="3">FIL2</strain>
    </source>
</reference>
<dbReference type="Pfam" id="PF24523">
    <property type="entry name" value="DUF7595"/>
    <property type="match status" value="1"/>
</dbReference>
<protein>
    <recommendedName>
        <fullName evidence="2">DUF7595 domain-containing protein</fullName>
    </recommendedName>
</protein>
<dbReference type="InterPro" id="IPR036047">
    <property type="entry name" value="F-box-like_dom_sf"/>
</dbReference>
<dbReference type="Proteomes" id="UP000243499">
    <property type="component" value="Chromosome 5"/>
</dbReference>